<protein>
    <submittedName>
        <fullName evidence="2">Uncharacterized protein</fullName>
    </submittedName>
</protein>
<evidence type="ECO:0000313" key="3">
    <source>
        <dbReference type="Proteomes" id="UP000580250"/>
    </source>
</evidence>
<comment type="caution">
    <text evidence="2">The sequence shown here is derived from an EMBL/GenBank/DDBJ whole genome shotgun (WGS) entry which is preliminary data.</text>
</comment>
<reference evidence="2 3" key="1">
    <citation type="submission" date="2020-08" db="EMBL/GenBank/DDBJ databases">
        <authorList>
            <person name="Koutsovoulos G."/>
            <person name="Danchin GJ E."/>
        </authorList>
    </citation>
    <scope>NUCLEOTIDE SEQUENCE [LARGE SCALE GENOMIC DNA]</scope>
</reference>
<sequence>MLRICGFLVLLQIATKVSLTPSLKLNLKNSSGASPTTAGSSHFGSLKFFHLTKNFIGLPSSSLRTSIISSKAQNEENLLHLHFFLQIFYVF</sequence>
<dbReference type="AlphaFoldDB" id="A0A6V7UB74"/>
<keyword evidence="1" id="KW-0732">Signal</keyword>
<gene>
    <name evidence="2" type="ORF">MENT_LOCUS9694</name>
</gene>
<name>A0A6V7UB74_MELEN</name>
<evidence type="ECO:0000313" key="2">
    <source>
        <dbReference type="EMBL" id="CAD2149435.1"/>
    </source>
</evidence>
<feature type="chain" id="PRO_5028308521" evidence="1">
    <location>
        <begin position="20"/>
        <end position="91"/>
    </location>
</feature>
<organism evidence="2 3">
    <name type="scientific">Meloidogyne enterolobii</name>
    <name type="common">Root-knot nematode worm</name>
    <name type="synonym">Meloidogyne mayaguensis</name>
    <dbReference type="NCBI Taxonomy" id="390850"/>
    <lineage>
        <taxon>Eukaryota</taxon>
        <taxon>Metazoa</taxon>
        <taxon>Ecdysozoa</taxon>
        <taxon>Nematoda</taxon>
        <taxon>Chromadorea</taxon>
        <taxon>Rhabditida</taxon>
        <taxon>Tylenchina</taxon>
        <taxon>Tylenchomorpha</taxon>
        <taxon>Tylenchoidea</taxon>
        <taxon>Meloidogynidae</taxon>
        <taxon>Meloidogyninae</taxon>
        <taxon>Meloidogyne</taxon>
    </lineage>
</organism>
<feature type="signal peptide" evidence="1">
    <location>
        <begin position="1"/>
        <end position="19"/>
    </location>
</feature>
<dbReference type="Proteomes" id="UP000580250">
    <property type="component" value="Unassembled WGS sequence"/>
</dbReference>
<evidence type="ECO:0000256" key="1">
    <source>
        <dbReference type="SAM" id="SignalP"/>
    </source>
</evidence>
<proteinExistence type="predicted"/>
<accession>A0A6V7UB74</accession>
<dbReference type="EMBL" id="CAJEWN010000043">
    <property type="protein sequence ID" value="CAD2149435.1"/>
    <property type="molecule type" value="Genomic_DNA"/>
</dbReference>